<dbReference type="AlphaFoldDB" id="A0AAD4RYM4"/>
<gene>
    <name evidence="2" type="ORF">MKW98_009331</name>
</gene>
<evidence type="ECO:0000313" key="2">
    <source>
        <dbReference type="EMBL" id="KAI3845265.1"/>
    </source>
</evidence>
<accession>A0AAD4RYM4</accession>
<dbReference type="Proteomes" id="UP001202328">
    <property type="component" value="Unassembled WGS sequence"/>
</dbReference>
<evidence type="ECO:0000256" key="1">
    <source>
        <dbReference type="SAM" id="MobiDB-lite"/>
    </source>
</evidence>
<evidence type="ECO:0000313" key="3">
    <source>
        <dbReference type="Proteomes" id="UP001202328"/>
    </source>
</evidence>
<sequence length="90" mass="9834">CSCFLRRSSYHRFKSLVMQAMGSFNGPKIRANNLFGYALLFLLIASQVSVSVSARESTVELNGKLPKGSVKDLGQSSKATRVSRSKDAFS</sequence>
<name>A0AAD4RYM4_9MAGN</name>
<organism evidence="2 3">
    <name type="scientific">Papaver atlanticum</name>
    <dbReference type="NCBI Taxonomy" id="357466"/>
    <lineage>
        <taxon>Eukaryota</taxon>
        <taxon>Viridiplantae</taxon>
        <taxon>Streptophyta</taxon>
        <taxon>Embryophyta</taxon>
        <taxon>Tracheophyta</taxon>
        <taxon>Spermatophyta</taxon>
        <taxon>Magnoliopsida</taxon>
        <taxon>Ranunculales</taxon>
        <taxon>Papaveraceae</taxon>
        <taxon>Papaveroideae</taxon>
        <taxon>Papaver</taxon>
    </lineage>
</organism>
<protein>
    <submittedName>
        <fullName evidence="2">Uncharacterized protein</fullName>
    </submittedName>
</protein>
<feature type="region of interest" description="Disordered" evidence="1">
    <location>
        <begin position="64"/>
        <end position="90"/>
    </location>
</feature>
<reference evidence="2" key="1">
    <citation type="submission" date="2022-04" db="EMBL/GenBank/DDBJ databases">
        <title>A functionally conserved STORR gene fusion in Papaver species that diverged 16.8 million years ago.</title>
        <authorList>
            <person name="Catania T."/>
        </authorList>
    </citation>
    <scope>NUCLEOTIDE SEQUENCE</scope>
    <source>
        <strain evidence="2">S-188037</strain>
    </source>
</reference>
<keyword evidence="3" id="KW-1185">Reference proteome</keyword>
<comment type="caution">
    <text evidence="2">The sequence shown here is derived from an EMBL/GenBank/DDBJ whole genome shotgun (WGS) entry which is preliminary data.</text>
</comment>
<dbReference type="EMBL" id="JAJJMB010016680">
    <property type="protein sequence ID" value="KAI3845265.1"/>
    <property type="molecule type" value="Genomic_DNA"/>
</dbReference>
<feature type="non-terminal residue" evidence="2">
    <location>
        <position position="90"/>
    </location>
</feature>
<proteinExistence type="predicted"/>